<dbReference type="Proteomes" id="UP000265140">
    <property type="component" value="Chromosome 9"/>
</dbReference>
<feature type="compositionally biased region" description="Low complexity" evidence="6">
    <location>
        <begin position="192"/>
        <end position="269"/>
    </location>
</feature>
<dbReference type="InParanoid" id="A0A3P8YKR1"/>
<reference evidence="9" key="2">
    <citation type="submission" date="2020-02" db="EMBL/GenBank/DDBJ databases">
        <title>Esox lucius (northern pike) genome, fEsoLuc1, primary haplotype.</title>
        <authorList>
            <person name="Myers G."/>
            <person name="Karagic N."/>
            <person name="Meyer A."/>
            <person name="Pippel M."/>
            <person name="Reichard M."/>
            <person name="Winkler S."/>
            <person name="Tracey A."/>
            <person name="Sims Y."/>
            <person name="Howe K."/>
            <person name="Rhie A."/>
            <person name="Formenti G."/>
            <person name="Durbin R."/>
            <person name="Fedrigo O."/>
            <person name="Jarvis E.D."/>
        </authorList>
    </citation>
    <scope>NUCLEOTIDE SEQUENCE [LARGE SCALE GENOMIC DNA]</scope>
</reference>
<feature type="domain" description="SH3" evidence="8">
    <location>
        <begin position="1"/>
        <end position="58"/>
    </location>
</feature>
<dbReference type="InterPro" id="IPR036860">
    <property type="entry name" value="SH2_dom_sf"/>
</dbReference>
<evidence type="ECO:0000259" key="7">
    <source>
        <dbReference type="PROSITE" id="PS50001"/>
    </source>
</evidence>
<dbReference type="Ensembl" id="ENSELUT00000040074.3">
    <property type="protein sequence ID" value="ENSELUP00000017193.3"/>
    <property type="gene ID" value="ENSELUG00000016934.3"/>
</dbReference>
<evidence type="ECO:0000313" key="9">
    <source>
        <dbReference type="Ensembl" id="ENSELUP00000017193.3"/>
    </source>
</evidence>
<dbReference type="OMA" id="TPHPTHN"/>
<organism evidence="9 10">
    <name type="scientific">Esox lucius</name>
    <name type="common">Northern pike</name>
    <dbReference type="NCBI Taxonomy" id="8010"/>
    <lineage>
        <taxon>Eukaryota</taxon>
        <taxon>Metazoa</taxon>
        <taxon>Chordata</taxon>
        <taxon>Craniata</taxon>
        <taxon>Vertebrata</taxon>
        <taxon>Euteleostomi</taxon>
        <taxon>Actinopterygii</taxon>
        <taxon>Neopterygii</taxon>
        <taxon>Teleostei</taxon>
        <taxon>Protacanthopterygii</taxon>
        <taxon>Esociformes</taxon>
        <taxon>Esocidae</taxon>
        <taxon>Esox</taxon>
    </lineage>
</organism>
<evidence type="ECO:0008006" key="11">
    <source>
        <dbReference type="Google" id="ProtNLM"/>
    </source>
</evidence>
<keyword evidence="10" id="KW-1185">Reference proteome</keyword>
<dbReference type="InterPro" id="IPR036028">
    <property type="entry name" value="SH3-like_dom_sf"/>
</dbReference>
<protein>
    <recommendedName>
        <fullName evidence="11">GRB2 related adaptor protein b</fullName>
    </recommendedName>
</protein>
<evidence type="ECO:0000259" key="8">
    <source>
        <dbReference type="PROSITE" id="PS50002"/>
    </source>
</evidence>
<accession>A0A3P8YKR1</accession>
<evidence type="ECO:0000256" key="2">
    <source>
        <dbReference type="ARBA" id="ARBA00022999"/>
    </source>
</evidence>
<evidence type="ECO:0000256" key="4">
    <source>
        <dbReference type="PROSITE-ProRule" id="PRU00191"/>
    </source>
</evidence>
<keyword evidence="1 5" id="KW-0728">SH3 domain</keyword>
<feature type="domain" description="SH2" evidence="7">
    <location>
        <begin position="60"/>
        <end position="150"/>
    </location>
</feature>
<reference evidence="9" key="4">
    <citation type="submission" date="2025-09" db="UniProtKB">
        <authorList>
            <consortium name="Ensembl"/>
        </authorList>
    </citation>
    <scope>IDENTIFICATION</scope>
</reference>
<dbReference type="STRING" id="8010.ENSELUP00000017193"/>
<dbReference type="InterPro" id="IPR001452">
    <property type="entry name" value="SH3_domain"/>
</dbReference>
<keyword evidence="3" id="KW-0449">Lipoprotein</keyword>
<feature type="region of interest" description="Disordered" evidence="6">
    <location>
        <begin position="151"/>
        <end position="269"/>
    </location>
</feature>
<dbReference type="SMART" id="SM00326">
    <property type="entry name" value="SH3"/>
    <property type="match status" value="1"/>
</dbReference>
<dbReference type="PROSITE" id="PS50001">
    <property type="entry name" value="SH2"/>
    <property type="match status" value="1"/>
</dbReference>
<dbReference type="PRINTS" id="PR00452">
    <property type="entry name" value="SH3DOMAIN"/>
</dbReference>
<dbReference type="GeneTree" id="ENSGT00940000156254"/>
<evidence type="ECO:0000256" key="5">
    <source>
        <dbReference type="PROSITE-ProRule" id="PRU00192"/>
    </source>
</evidence>
<dbReference type="InterPro" id="IPR000980">
    <property type="entry name" value="SH2"/>
</dbReference>
<dbReference type="PRINTS" id="PR00401">
    <property type="entry name" value="SH2DOMAIN"/>
</dbReference>
<dbReference type="Gene3D" id="2.30.30.40">
    <property type="entry name" value="SH3 Domains"/>
    <property type="match status" value="1"/>
</dbReference>
<dbReference type="Pfam" id="PF00017">
    <property type="entry name" value="SH2"/>
    <property type="match status" value="1"/>
</dbReference>
<dbReference type="SMART" id="SM00252">
    <property type="entry name" value="SH2"/>
    <property type="match status" value="1"/>
</dbReference>
<reference evidence="10" key="1">
    <citation type="journal article" date="2014" name="PLoS ONE">
        <title>The genome and linkage map of the northern pike (Esox lucius): conserved synteny revealed between the salmonid sister group and the Neoteleostei.</title>
        <authorList>
            <person name="Rondeau E.B."/>
            <person name="Minkley D.R."/>
            <person name="Leong J.S."/>
            <person name="Messmer A.M."/>
            <person name="Jantzen J.R."/>
            <person name="von Schalburg K.R."/>
            <person name="Lemon C."/>
            <person name="Bird N.H."/>
            <person name="Koop B.F."/>
        </authorList>
    </citation>
    <scope>NUCLEOTIDE SEQUENCE</scope>
</reference>
<dbReference type="SUPFAM" id="SSF50044">
    <property type="entry name" value="SH3-domain"/>
    <property type="match status" value="1"/>
</dbReference>
<dbReference type="Bgee" id="ENSELUG00000016934">
    <property type="expression patterns" value="Expressed in nose and 3 other cell types or tissues"/>
</dbReference>
<reference evidence="9" key="3">
    <citation type="submission" date="2025-08" db="UniProtKB">
        <authorList>
            <consortium name="Ensembl"/>
        </authorList>
    </citation>
    <scope>IDENTIFICATION</scope>
</reference>
<name>A0A3P8YKR1_ESOLU</name>
<dbReference type="SUPFAM" id="SSF55550">
    <property type="entry name" value="SH2 domain"/>
    <property type="match status" value="1"/>
</dbReference>
<evidence type="ECO:0000313" key="10">
    <source>
        <dbReference type="Proteomes" id="UP000265140"/>
    </source>
</evidence>
<evidence type="ECO:0000256" key="6">
    <source>
        <dbReference type="SAM" id="MobiDB-lite"/>
    </source>
</evidence>
<dbReference type="Pfam" id="PF14604">
    <property type="entry name" value="SH3_9"/>
    <property type="match status" value="1"/>
</dbReference>
<keyword evidence="2 4" id="KW-0727">SH2 domain</keyword>
<feature type="compositionally biased region" description="Low complexity" evidence="6">
    <location>
        <begin position="155"/>
        <end position="183"/>
    </location>
</feature>
<dbReference type="PANTHER" id="PTHR46037">
    <property type="entry name" value="PROTEIN ENHANCER OF SEVENLESS 2B"/>
    <property type="match status" value="1"/>
</dbReference>
<dbReference type="PROSITE" id="PS50002">
    <property type="entry name" value="SH3"/>
    <property type="match status" value="1"/>
</dbReference>
<dbReference type="Gene3D" id="3.30.505.10">
    <property type="entry name" value="SH2 domain"/>
    <property type="match status" value="1"/>
</dbReference>
<proteinExistence type="predicted"/>
<dbReference type="AlphaFoldDB" id="A0A3P8YKR1"/>
<dbReference type="InterPro" id="IPR043539">
    <property type="entry name" value="Grb2-like"/>
</dbReference>
<evidence type="ECO:0000256" key="1">
    <source>
        <dbReference type="ARBA" id="ARBA00022443"/>
    </source>
</evidence>
<evidence type="ECO:0000256" key="3">
    <source>
        <dbReference type="ARBA" id="ARBA00023288"/>
    </source>
</evidence>
<sequence length="288" mass="33115">MEAVAVFSFRSTERDELSFQKGEILKVTEMDEDPNWMMAELHGRKGYVPENYISVLPHPWFAGRVSRLQAEQQLHWQGIGVFLLRESESSPGEFSVSVSYGDMVEHFLILEGCGQYSVWEESFSSLNRLVEFYRSHSIARERAVYLKDPPDTHLHTPLHTHTPSHTPLHTHTPSHTPLHTHTPNPYLAEQYTPHPTHNTPHPTHNTPHPTHNTPHPTHNTPHPTHNTPHPTHNTPHPTHNTPHPTHNTPHPTHNTPHPTHNTPHPIHNTPLQIHHQTTAWYSNRPKRN</sequence>